<dbReference type="Pfam" id="PF13857">
    <property type="entry name" value="Ank_5"/>
    <property type="match status" value="1"/>
</dbReference>
<dbReference type="EMBL" id="JABFAJ010000010">
    <property type="protein sequence ID" value="NNU26940.1"/>
    <property type="molecule type" value="Genomic_DNA"/>
</dbReference>
<protein>
    <submittedName>
        <fullName evidence="5">Ankyrin repeat domain-containing protein</fullName>
    </submittedName>
</protein>
<keyword evidence="2 3" id="KW-0040">ANK repeat</keyword>
<evidence type="ECO:0000256" key="2">
    <source>
        <dbReference type="ARBA" id="ARBA00023043"/>
    </source>
</evidence>
<dbReference type="PANTHER" id="PTHR24171">
    <property type="entry name" value="ANKYRIN REPEAT DOMAIN-CONTAINING PROTEIN 39-RELATED"/>
    <property type="match status" value="1"/>
</dbReference>
<dbReference type="RefSeq" id="WP_216077404.1">
    <property type="nucleotide sequence ID" value="NZ_JABFAJ010000010.1"/>
</dbReference>
<gene>
    <name evidence="5" type="ORF">HLI28_05185</name>
</gene>
<evidence type="ECO:0000313" key="6">
    <source>
        <dbReference type="Proteomes" id="UP000557204"/>
    </source>
</evidence>
<reference evidence="5 6" key="1">
    <citation type="submission" date="2020-05" db="EMBL/GenBank/DDBJ databases">
        <title>Genome sequence of Isoptericola sp. JC619 isolated from Chilika lagoon, India.</title>
        <authorList>
            <person name="Kumar D."/>
            <person name="Appam K."/>
            <person name="Gandham S."/>
            <person name="Uppada J."/>
            <person name="Sasikala C."/>
            <person name="Venkata Ramana C."/>
        </authorList>
    </citation>
    <scope>NUCLEOTIDE SEQUENCE [LARGE SCALE GENOMIC DNA]</scope>
    <source>
        <strain evidence="5 6">JC619</strain>
    </source>
</reference>
<dbReference type="AlphaFoldDB" id="A0A849K3L7"/>
<sequence length="80" mass="8501">MESLDEADRGGRTPLHSAALDGDVEEVRSLVAAGCDPGAADRSGFTPLHFAPQGDIRRRLAPRWTVVPRSIRGIGSATPH</sequence>
<feature type="repeat" description="ANK" evidence="3">
    <location>
        <begin position="10"/>
        <end position="42"/>
    </location>
</feature>
<comment type="caution">
    <text evidence="5">The sequence shown here is derived from an EMBL/GenBank/DDBJ whole genome shotgun (WGS) entry which is preliminary data.</text>
</comment>
<dbReference type="Proteomes" id="UP000557204">
    <property type="component" value="Unassembled WGS sequence"/>
</dbReference>
<accession>A0A849K3L7</accession>
<dbReference type="PROSITE" id="PS50088">
    <property type="entry name" value="ANK_REPEAT"/>
    <property type="match status" value="1"/>
</dbReference>
<evidence type="ECO:0000256" key="3">
    <source>
        <dbReference type="PROSITE-ProRule" id="PRU00023"/>
    </source>
</evidence>
<dbReference type="InterPro" id="IPR002110">
    <property type="entry name" value="Ankyrin_rpt"/>
</dbReference>
<evidence type="ECO:0000256" key="4">
    <source>
        <dbReference type="SAM" id="MobiDB-lite"/>
    </source>
</evidence>
<dbReference type="InterPro" id="IPR036770">
    <property type="entry name" value="Ankyrin_rpt-contain_sf"/>
</dbReference>
<proteinExistence type="predicted"/>
<keyword evidence="6" id="KW-1185">Reference proteome</keyword>
<name>A0A849K3L7_9MICO</name>
<evidence type="ECO:0000313" key="5">
    <source>
        <dbReference type="EMBL" id="NNU26940.1"/>
    </source>
</evidence>
<dbReference type="SUPFAM" id="SSF48403">
    <property type="entry name" value="Ankyrin repeat"/>
    <property type="match status" value="1"/>
</dbReference>
<feature type="compositionally biased region" description="Basic and acidic residues" evidence="4">
    <location>
        <begin position="1"/>
        <end position="11"/>
    </location>
</feature>
<dbReference type="PROSITE" id="PS50297">
    <property type="entry name" value="ANK_REP_REGION"/>
    <property type="match status" value="1"/>
</dbReference>
<feature type="region of interest" description="Disordered" evidence="4">
    <location>
        <begin position="1"/>
        <end position="20"/>
    </location>
</feature>
<organism evidence="5 6">
    <name type="scientific">Isoptericola sediminis</name>
    <dbReference type="NCBI Taxonomy" id="2733572"/>
    <lineage>
        <taxon>Bacteria</taxon>
        <taxon>Bacillati</taxon>
        <taxon>Actinomycetota</taxon>
        <taxon>Actinomycetes</taxon>
        <taxon>Micrococcales</taxon>
        <taxon>Promicromonosporaceae</taxon>
        <taxon>Isoptericola</taxon>
    </lineage>
</organism>
<evidence type="ECO:0000256" key="1">
    <source>
        <dbReference type="ARBA" id="ARBA00022737"/>
    </source>
</evidence>
<keyword evidence="1" id="KW-0677">Repeat</keyword>
<dbReference type="Gene3D" id="1.25.40.20">
    <property type="entry name" value="Ankyrin repeat-containing domain"/>
    <property type="match status" value="1"/>
</dbReference>